<reference evidence="4 5" key="1">
    <citation type="submission" date="2018-07" db="EMBL/GenBank/DDBJ databases">
        <title>Genomic and Epidemiologic Investigation of an Indolent Hospital Outbreak.</title>
        <authorList>
            <person name="Johnson R.C."/>
            <person name="Deming C."/>
            <person name="Conlan S."/>
            <person name="Zellmer C.J."/>
            <person name="Michelin A.V."/>
            <person name="Lee-Lin S."/>
            <person name="Thomas P.J."/>
            <person name="Park M."/>
            <person name="Weingarten R.A."/>
            <person name="Less J."/>
            <person name="Dekker J.P."/>
            <person name="Frank K.M."/>
            <person name="Musser K.A."/>
            <person name="Mcquiston J.R."/>
            <person name="Henderson D.K."/>
            <person name="Lau A.F."/>
            <person name="Palmore T.N."/>
            <person name="Segre J.A."/>
        </authorList>
    </citation>
    <scope>NUCLEOTIDE SEQUENCE [LARGE SCALE GENOMIC DNA]</scope>
    <source>
        <strain evidence="4 5">SK-NIH.Env6_1116</strain>
    </source>
</reference>
<dbReference type="CDD" id="cd03768">
    <property type="entry name" value="SR_ResInv"/>
    <property type="match status" value="1"/>
</dbReference>
<dbReference type="GO" id="GO:0000150">
    <property type="term" value="F:DNA strand exchange activity"/>
    <property type="evidence" value="ECO:0007669"/>
    <property type="project" value="InterPro"/>
</dbReference>
<dbReference type="PANTHER" id="PTHR30461:SF2">
    <property type="entry name" value="SERINE RECOMBINASE PINE-RELATED"/>
    <property type="match status" value="1"/>
</dbReference>
<dbReference type="RefSeq" id="WP_125998700.1">
    <property type="nucleotide sequence ID" value="NZ_QRAL01000014.1"/>
</dbReference>
<dbReference type="EMBL" id="QRAL01000014">
    <property type="protein sequence ID" value="RSU56179.1"/>
    <property type="molecule type" value="Genomic_DNA"/>
</dbReference>
<gene>
    <name evidence="4" type="ORF">DAH51_14280</name>
</gene>
<evidence type="ECO:0000256" key="1">
    <source>
        <dbReference type="ARBA" id="ARBA00023125"/>
    </source>
</evidence>
<dbReference type="Gene3D" id="3.40.50.1390">
    <property type="entry name" value="Resolvase, N-terminal catalytic domain"/>
    <property type="match status" value="1"/>
</dbReference>
<keyword evidence="2" id="KW-0233">DNA recombination</keyword>
<organism evidence="4 5">
    <name type="scientific">Sphingobium yanoikuyae</name>
    <name type="common">Sphingomonas yanoikuyae</name>
    <dbReference type="NCBI Taxonomy" id="13690"/>
    <lineage>
        <taxon>Bacteria</taxon>
        <taxon>Pseudomonadati</taxon>
        <taxon>Pseudomonadota</taxon>
        <taxon>Alphaproteobacteria</taxon>
        <taxon>Sphingomonadales</taxon>
        <taxon>Sphingomonadaceae</taxon>
        <taxon>Sphingobium</taxon>
    </lineage>
</organism>
<dbReference type="InterPro" id="IPR036162">
    <property type="entry name" value="Resolvase-like_N_sf"/>
</dbReference>
<evidence type="ECO:0000256" key="2">
    <source>
        <dbReference type="ARBA" id="ARBA00023172"/>
    </source>
</evidence>
<dbReference type="Pfam" id="PF00239">
    <property type="entry name" value="Resolvase"/>
    <property type="match status" value="1"/>
</dbReference>
<evidence type="ECO:0000313" key="4">
    <source>
        <dbReference type="EMBL" id="RSU56179.1"/>
    </source>
</evidence>
<dbReference type="InterPro" id="IPR050639">
    <property type="entry name" value="SSR_resolvase"/>
</dbReference>
<dbReference type="GO" id="GO:0003677">
    <property type="term" value="F:DNA binding"/>
    <property type="evidence" value="ECO:0007669"/>
    <property type="project" value="UniProtKB-KW"/>
</dbReference>
<accession>A0A430BTY6</accession>
<sequence length="198" mass="21713">MKRVAIYTRVSTNDGQTTENQLRDLHQAAERMGWTIVAHFTDEGISGAKGREKRPGLDALLKGIARREFDMVAAWSVCRLGRSLQHLVSLLGDMNSRGVDLYLHVQAIDTSTPSGRAMFGMLGVFAEFERAMISERVRAGIARSGKKGGRPPVDPAKVDKIRRALLKGTSINETARKHRVGVATVHRIKVAMAEPIAA</sequence>
<comment type="caution">
    <text evidence="4">The sequence shown here is derived from an EMBL/GenBank/DDBJ whole genome shotgun (WGS) entry which is preliminary data.</text>
</comment>
<feature type="domain" description="Resolvase/invertase-type recombinase catalytic" evidence="3">
    <location>
        <begin position="3"/>
        <end position="148"/>
    </location>
</feature>
<dbReference type="SMART" id="SM00857">
    <property type="entry name" value="Resolvase"/>
    <property type="match status" value="1"/>
</dbReference>
<dbReference type="Proteomes" id="UP000287401">
    <property type="component" value="Unassembled WGS sequence"/>
</dbReference>
<dbReference type="InterPro" id="IPR006119">
    <property type="entry name" value="Resolv_N"/>
</dbReference>
<dbReference type="PROSITE" id="PS51736">
    <property type="entry name" value="RECOMBINASES_3"/>
    <property type="match status" value="1"/>
</dbReference>
<dbReference type="AlphaFoldDB" id="A0A430BTY6"/>
<name>A0A430BTY6_SPHYA</name>
<evidence type="ECO:0000313" key="5">
    <source>
        <dbReference type="Proteomes" id="UP000287401"/>
    </source>
</evidence>
<dbReference type="SUPFAM" id="SSF53041">
    <property type="entry name" value="Resolvase-like"/>
    <property type="match status" value="1"/>
</dbReference>
<proteinExistence type="predicted"/>
<protein>
    <submittedName>
        <fullName evidence="4">Resolvase</fullName>
    </submittedName>
</protein>
<keyword evidence="1" id="KW-0238">DNA-binding</keyword>
<dbReference type="PANTHER" id="PTHR30461">
    <property type="entry name" value="DNA-INVERTASE FROM LAMBDOID PROPHAGE"/>
    <property type="match status" value="1"/>
</dbReference>
<evidence type="ECO:0000259" key="3">
    <source>
        <dbReference type="PROSITE" id="PS51736"/>
    </source>
</evidence>